<reference evidence="1" key="1">
    <citation type="submission" date="2021-04" db="EMBL/GenBank/DDBJ databases">
        <title>First draft genome resource for Brassicaceae pathogens Fusarium oxysporum f. sp. raphani and Fusarium oxysporum f. sp. rapae.</title>
        <authorList>
            <person name="Asai S."/>
        </authorList>
    </citation>
    <scope>NUCLEOTIDE SEQUENCE</scope>
    <source>
        <strain evidence="1">Tf1262</strain>
    </source>
</reference>
<protein>
    <submittedName>
        <fullName evidence="1">Uncharacterized protein</fullName>
    </submittedName>
</protein>
<dbReference type="Proteomes" id="UP000693942">
    <property type="component" value="Unassembled WGS sequence"/>
</dbReference>
<dbReference type="AlphaFoldDB" id="A0A8J5U2F8"/>
<proteinExistence type="predicted"/>
<gene>
    <name evidence="1" type="ORF">Forpi1262_v014764</name>
</gene>
<name>A0A8J5U2F8_FUSOX</name>
<accession>A0A8J5U2F8</accession>
<sequence>MAREVTDLAGVGSNHARLVGGWLVVKKQLDGNAAGQPDRLGHGRVAARLPKEFEGRRACILSQVILATLPFRQEHSIDTRFSSVLPLDNELVLKHYQISLTDLEAAYLVQLIGECRRENRGRQRLHPRIAPST</sequence>
<dbReference type="EMBL" id="JAELUR010000014">
    <property type="protein sequence ID" value="KAG7423889.1"/>
    <property type="molecule type" value="Genomic_DNA"/>
</dbReference>
<comment type="caution">
    <text evidence="1">The sequence shown here is derived from an EMBL/GenBank/DDBJ whole genome shotgun (WGS) entry which is preliminary data.</text>
</comment>
<evidence type="ECO:0000313" key="2">
    <source>
        <dbReference type="Proteomes" id="UP000693942"/>
    </source>
</evidence>
<evidence type="ECO:0000313" key="1">
    <source>
        <dbReference type="EMBL" id="KAG7423889.1"/>
    </source>
</evidence>
<organism evidence="1 2">
    <name type="scientific">Fusarium oxysporum f. sp. raphani</name>
    <dbReference type="NCBI Taxonomy" id="96318"/>
    <lineage>
        <taxon>Eukaryota</taxon>
        <taxon>Fungi</taxon>
        <taxon>Dikarya</taxon>
        <taxon>Ascomycota</taxon>
        <taxon>Pezizomycotina</taxon>
        <taxon>Sordariomycetes</taxon>
        <taxon>Hypocreomycetidae</taxon>
        <taxon>Hypocreales</taxon>
        <taxon>Nectriaceae</taxon>
        <taxon>Fusarium</taxon>
        <taxon>Fusarium oxysporum species complex</taxon>
    </lineage>
</organism>